<evidence type="ECO:0000313" key="2">
    <source>
        <dbReference type="EMBL" id="RCK79854.1"/>
    </source>
</evidence>
<reference evidence="2 3" key="1">
    <citation type="submission" date="2018-05" db="EMBL/GenBank/DDBJ databases">
        <title>A metagenomic window into the 2 km-deep terrestrial subsurface aquifer revealed taxonomically and functionally diverse microbial community comprising novel uncultured bacterial lineages.</title>
        <authorList>
            <person name="Kadnikov V.V."/>
            <person name="Mardanov A.V."/>
            <person name="Beletsky A.V."/>
            <person name="Banks D."/>
            <person name="Pimenov N.V."/>
            <person name="Frank Y.A."/>
            <person name="Karnachuk O.V."/>
            <person name="Ravin N.V."/>
        </authorList>
    </citation>
    <scope>NUCLEOTIDE SEQUENCE [LARGE SCALE GENOMIC DNA]</scope>
    <source>
        <strain evidence="2">BY5</strain>
    </source>
</reference>
<dbReference type="Proteomes" id="UP000252355">
    <property type="component" value="Unassembled WGS sequence"/>
</dbReference>
<name>A0A367ZNZ7_9BACT</name>
<evidence type="ECO:0000313" key="3">
    <source>
        <dbReference type="Proteomes" id="UP000252355"/>
    </source>
</evidence>
<sequence length="92" mass="9691">MTGGLYHSGPLRRGQAPTLEGPSKEASSILPAGHRQGPPAPGPQVGAHRPHGGRVDRFACDQTAGPWRPAPAPTASAQPRHIFGKNFSPLEW</sequence>
<gene>
    <name evidence="2" type="ORF">OZSIB_4008</name>
</gene>
<organism evidence="2 3">
    <name type="scientific">Candidatus Ozemobacter sibiricus</name>
    <dbReference type="NCBI Taxonomy" id="2268124"/>
    <lineage>
        <taxon>Bacteria</taxon>
        <taxon>Candidatus Ozemobacteria</taxon>
        <taxon>Candidatus Ozemobacterales</taxon>
        <taxon>Candidatus Ozemobacteraceae</taxon>
        <taxon>Candidatus Ozemobacter</taxon>
    </lineage>
</organism>
<protein>
    <submittedName>
        <fullName evidence="2">Uncharacterized protein</fullName>
    </submittedName>
</protein>
<evidence type="ECO:0000256" key="1">
    <source>
        <dbReference type="SAM" id="MobiDB-lite"/>
    </source>
</evidence>
<proteinExistence type="predicted"/>
<dbReference type="AlphaFoldDB" id="A0A367ZNZ7"/>
<dbReference type="EMBL" id="QOQW01000010">
    <property type="protein sequence ID" value="RCK79854.1"/>
    <property type="molecule type" value="Genomic_DNA"/>
</dbReference>
<accession>A0A367ZNZ7</accession>
<comment type="caution">
    <text evidence="2">The sequence shown here is derived from an EMBL/GenBank/DDBJ whole genome shotgun (WGS) entry which is preliminary data.</text>
</comment>
<feature type="region of interest" description="Disordered" evidence="1">
    <location>
        <begin position="1"/>
        <end position="92"/>
    </location>
</feature>